<dbReference type="OrthoDB" id="9804993at2"/>
<dbReference type="AlphaFoldDB" id="A0A1A5JDK1"/>
<evidence type="ECO:0008006" key="3">
    <source>
        <dbReference type="Google" id="ProtNLM"/>
    </source>
</evidence>
<sequence length="177" mass="18907">MTHFIILPGSGGSGPAHWQSRWEDANPAMRRFQPSSWDLPDFADWLAALEAAVIAAPEPPVLVAHSLSCLLIAHWQKISQRPVKAALLVGVPDPASAVFPRYGMTFAGIPQGKLRFASLVVISTNDPYGSAEYAEARATQWGSRLAVIGPFGHINAESGLGDWPQGLALLEGLVSEA</sequence>
<evidence type="ECO:0000313" key="1">
    <source>
        <dbReference type="EMBL" id="OBP71665.1"/>
    </source>
</evidence>
<proteinExistence type="predicted"/>
<dbReference type="Pfam" id="PF06821">
    <property type="entry name" value="Ser_hydrolase"/>
    <property type="match status" value="1"/>
</dbReference>
<evidence type="ECO:0000313" key="2">
    <source>
        <dbReference type="Proteomes" id="UP000093748"/>
    </source>
</evidence>
<protein>
    <recommendedName>
        <fullName evidence="3">Serine hydrolase family protein</fullName>
    </recommendedName>
</protein>
<comment type="caution">
    <text evidence="1">The sequence shown here is derived from an EMBL/GenBank/DDBJ whole genome shotgun (WGS) entry which is preliminary data.</text>
</comment>
<dbReference type="InterPro" id="IPR029058">
    <property type="entry name" value="AB_hydrolase_fold"/>
</dbReference>
<name>A0A1A5JDK1_RHILI</name>
<dbReference type="SUPFAM" id="SSF53474">
    <property type="entry name" value="alpha/beta-Hydrolases"/>
    <property type="match status" value="1"/>
</dbReference>
<accession>A0A1A5JDK1</accession>
<dbReference type="EMBL" id="LZTJ01000032">
    <property type="protein sequence ID" value="OBP71665.1"/>
    <property type="molecule type" value="Genomic_DNA"/>
</dbReference>
<dbReference type="Gene3D" id="3.40.50.1820">
    <property type="entry name" value="alpha/beta hydrolase"/>
    <property type="match status" value="1"/>
</dbReference>
<dbReference type="InterPro" id="IPR010662">
    <property type="entry name" value="RBBP9/YdeN"/>
</dbReference>
<organism evidence="1 2">
    <name type="scientific">Rhizobium loti</name>
    <name type="common">Mesorhizobium loti</name>
    <dbReference type="NCBI Taxonomy" id="381"/>
    <lineage>
        <taxon>Bacteria</taxon>
        <taxon>Pseudomonadati</taxon>
        <taxon>Pseudomonadota</taxon>
        <taxon>Alphaproteobacteria</taxon>
        <taxon>Hyphomicrobiales</taxon>
        <taxon>Phyllobacteriaceae</taxon>
        <taxon>Mesorhizobium</taxon>
    </lineage>
</organism>
<dbReference type="GO" id="GO:0016787">
    <property type="term" value="F:hydrolase activity"/>
    <property type="evidence" value="ECO:0007669"/>
    <property type="project" value="InterPro"/>
</dbReference>
<dbReference type="GeneID" id="66683135"/>
<gene>
    <name evidence="1" type="ORF">BAE39_22275</name>
</gene>
<dbReference type="RefSeq" id="WP_032930944.1">
    <property type="nucleotide sequence ID" value="NZ_LZTH01000046.1"/>
</dbReference>
<dbReference type="Proteomes" id="UP000093748">
    <property type="component" value="Unassembled WGS sequence"/>
</dbReference>
<reference evidence="2" key="1">
    <citation type="submission" date="2016-06" db="EMBL/GenBank/DDBJ databases">
        <title>NZP2037 Pacbio-Illumina hybrid assembly.</title>
        <authorList>
            <person name="Ramsay J.P."/>
        </authorList>
    </citation>
    <scope>NUCLEOTIDE SEQUENCE [LARGE SCALE GENOMIC DNA]</scope>
    <source>
        <strain evidence="2">R7ANS::ICEMlSym2042</strain>
    </source>
</reference>